<dbReference type="Proteomes" id="UP000255277">
    <property type="component" value="Unassembled WGS sequence"/>
</dbReference>
<dbReference type="Gene3D" id="1.10.10.10">
    <property type="entry name" value="Winged helix-like DNA-binding domain superfamily/Winged helix DNA-binding domain"/>
    <property type="match status" value="1"/>
</dbReference>
<keyword evidence="2" id="KW-0805">Transcription regulation</keyword>
<feature type="domain" description="HTH deoR-type" evidence="5">
    <location>
        <begin position="2"/>
        <end position="55"/>
    </location>
</feature>
<accession>A0A380FCE5</accession>
<gene>
    <name evidence="6" type="ORF">NCTC12195_00527</name>
</gene>
<evidence type="ECO:0000256" key="3">
    <source>
        <dbReference type="ARBA" id="ARBA00023125"/>
    </source>
</evidence>
<dbReference type="AlphaFoldDB" id="A0A380FCE5"/>
<dbReference type="Pfam" id="PF08220">
    <property type="entry name" value="HTH_DeoR"/>
    <property type="match status" value="1"/>
</dbReference>
<dbReference type="SUPFAM" id="SSF46785">
    <property type="entry name" value="Winged helix' DNA-binding domain"/>
    <property type="match status" value="1"/>
</dbReference>
<organism evidence="6 7">
    <name type="scientific">Staphylococcus gallinarum</name>
    <dbReference type="NCBI Taxonomy" id="1293"/>
    <lineage>
        <taxon>Bacteria</taxon>
        <taxon>Bacillati</taxon>
        <taxon>Bacillota</taxon>
        <taxon>Bacilli</taxon>
        <taxon>Bacillales</taxon>
        <taxon>Staphylococcaceae</taxon>
        <taxon>Staphylococcus</taxon>
    </lineage>
</organism>
<evidence type="ECO:0000313" key="7">
    <source>
        <dbReference type="Proteomes" id="UP000255277"/>
    </source>
</evidence>
<protein>
    <submittedName>
        <fullName evidence="6">DNA-binding transcriptional repressor GlpR</fullName>
    </submittedName>
</protein>
<reference evidence="6 7" key="1">
    <citation type="submission" date="2018-06" db="EMBL/GenBank/DDBJ databases">
        <authorList>
            <consortium name="Pathogen Informatics"/>
            <person name="Doyle S."/>
        </authorList>
    </citation>
    <scope>NUCLEOTIDE SEQUENCE [LARGE SCALE GENOMIC DNA]</scope>
    <source>
        <strain evidence="6 7">NCTC12195</strain>
    </source>
</reference>
<dbReference type="PROSITE" id="PS51000">
    <property type="entry name" value="HTH_DEOR_2"/>
    <property type="match status" value="1"/>
</dbReference>
<evidence type="ECO:0000256" key="4">
    <source>
        <dbReference type="ARBA" id="ARBA00023163"/>
    </source>
</evidence>
<dbReference type="GO" id="GO:0005988">
    <property type="term" value="P:lactose metabolic process"/>
    <property type="evidence" value="ECO:0007669"/>
    <property type="project" value="UniProtKB-KW"/>
</dbReference>
<dbReference type="SMART" id="SM00420">
    <property type="entry name" value="HTH_DEOR"/>
    <property type="match status" value="1"/>
</dbReference>
<name>A0A380FCE5_STAGA</name>
<evidence type="ECO:0000259" key="5">
    <source>
        <dbReference type="PROSITE" id="PS51000"/>
    </source>
</evidence>
<dbReference type="GO" id="GO:0003700">
    <property type="term" value="F:DNA-binding transcription factor activity"/>
    <property type="evidence" value="ECO:0007669"/>
    <property type="project" value="InterPro"/>
</dbReference>
<evidence type="ECO:0000256" key="1">
    <source>
        <dbReference type="ARBA" id="ARBA00022736"/>
    </source>
</evidence>
<keyword evidence="4" id="KW-0804">Transcription</keyword>
<evidence type="ECO:0000256" key="2">
    <source>
        <dbReference type="ARBA" id="ARBA00023015"/>
    </source>
</evidence>
<keyword evidence="1" id="KW-0423">Lactose metabolism</keyword>
<sequence>MKTKRIHAIESYINENQAASIDELSDYFNVSINTIRRDITVLADMNKVKKGFTVV</sequence>
<dbReference type="InterPro" id="IPR001034">
    <property type="entry name" value="DeoR_HTH"/>
</dbReference>
<proteinExistence type="predicted"/>
<dbReference type="PROSITE" id="PS00894">
    <property type="entry name" value="HTH_DEOR_1"/>
    <property type="match status" value="1"/>
</dbReference>
<dbReference type="InterPro" id="IPR018356">
    <property type="entry name" value="Tscrpt_reg_HTH_DeoR_CS"/>
</dbReference>
<dbReference type="InterPro" id="IPR036388">
    <property type="entry name" value="WH-like_DNA-bd_sf"/>
</dbReference>
<dbReference type="GO" id="GO:0003677">
    <property type="term" value="F:DNA binding"/>
    <property type="evidence" value="ECO:0007669"/>
    <property type="project" value="UniProtKB-KW"/>
</dbReference>
<keyword evidence="3 6" id="KW-0238">DNA-binding</keyword>
<evidence type="ECO:0000313" key="6">
    <source>
        <dbReference type="EMBL" id="SUM31121.1"/>
    </source>
</evidence>
<dbReference type="EMBL" id="UHDK01000001">
    <property type="protein sequence ID" value="SUM31121.1"/>
    <property type="molecule type" value="Genomic_DNA"/>
</dbReference>
<dbReference type="InterPro" id="IPR036390">
    <property type="entry name" value="WH_DNA-bd_sf"/>
</dbReference>